<evidence type="ECO:0000313" key="2">
    <source>
        <dbReference type="EMBL" id="AMK48027.1"/>
    </source>
</evidence>
<dbReference type="GO" id="GO:0016020">
    <property type="term" value="C:membrane"/>
    <property type="evidence" value="ECO:0007669"/>
    <property type="project" value="TreeGrafter"/>
</dbReference>
<keyword evidence="1" id="KW-1133">Transmembrane helix</keyword>
<feature type="transmembrane region" description="Helical" evidence="1">
    <location>
        <begin position="209"/>
        <end position="228"/>
    </location>
</feature>
<dbReference type="AlphaFoldDB" id="A0A182BFF3"/>
<dbReference type="EMBL" id="KU678224">
    <property type="protein sequence ID" value="AMK48027.1"/>
    <property type="molecule type" value="Genomic_DNA"/>
</dbReference>
<sequence length="229" mass="26019">MGPDTTIPSYWLNWRFLICAVFILIAMGLSSFLIWKYEEFNKSRRDRRRREEETAGLLYKDEAWNTCVKRIHPAWLLSYRTISFIVLLSLLIANVVSDGGGIFYFYTHNNAFGSNADNHSSLDSEQGMYVAPTLDGAADVSNLYKSSGPYQEPHTRDAADIWGYIFQILFQTCAGAVVLTDCVFWIIIYPFLTAKDFSLDFFTVSMHSFNAVFLLGDTALNCMVALSFP</sequence>
<keyword evidence="1" id="KW-0812">Transmembrane</keyword>
<feature type="transmembrane region" description="Helical" evidence="1">
    <location>
        <begin position="161"/>
        <end position="188"/>
    </location>
</feature>
<feature type="transmembrane region" description="Helical" evidence="1">
    <location>
        <begin position="84"/>
        <end position="106"/>
    </location>
</feature>
<organism evidence="2">
    <name type="scientific">Lupinus angustifolius</name>
    <name type="common">Narrow-leaved blue lupine</name>
    <dbReference type="NCBI Taxonomy" id="3871"/>
    <lineage>
        <taxon>Eukaryota</taxon>
        <taxon>Viridiplantae</taxon>
        <taxon>Streptophyta</taxon>
        <taxon>Embryophyta</taxon>
        <taxon>Tracheophyta</taxon>
        <taxon>Spermatophyta</taxon>
        <taxon>Magnoliopsida</taxon>
        <taxon>eudicotyledons</taxon>
        <taxon>Gunneridae</taxon>
        <taxon>Pentapetalae</taxon>
        <taxon>rosids</taxon>
        <taxon>fabids</taxon>
        <taxon>Fabales</taxon>
        <taxon>Fabaceae</taxon>
        <taxon>Papilionoideae</taxon>
        <taxon>50 kb inversion clade</taxon>
        <taxon>genistoids sensu lato</taxon>
        <taxon>core genistoids</taxon>
        <taxon>Genisteae</taxon>
        <taxon>Lupinus</taxon>
    </lineage>
</organism>
<dbReference type="PANTHER" id="PTHR12242">
    <property type="entry name" value="OS02G0130600 PROTEIN-RELATED"/>
    <property type="match status" value="1"/>
</dbReference>
<proteinExistence type="predicted"/>
<evidence type="ECO:0000256" key="1">
    <source>
        <dbReference type="SAM" id="Phobius"/>
    </source>
</evidence>
<reference evidence="2" key="1">
    <citation type="journal article" date="2016" name="Chromosome Res.">
        <title>Integration of Lupinus angustifolius L. (narrow-leafed lupin) genome maps and comparative mapping within legumes.</title>
        <authorList>
            <person name="Wyrwa K."/>
            <person name="Ksiazkiewicz M."/>
            <person name="Szczepaniak A."/>
            <person name="Susek K."/>
            <person name="Podkowinski J."/>
            <person name="Naganowska B."/>
        </authorList>
    </citation>
    <scope>NUCLEOTIDE SEQUENCE</scope>
</reference>
<dbReference type="PANTHER" id="PTHR12242:SF32">
    <property type="entry name" value="PROTEIN, PUTATIVE-RELATED"/>
    <property type="match status" value="1"/>
</dbReference>
<accession>A0A182BFF3</accession>
<keyword evidence="1" id="KW-0472">Membrane</keyword>
<feature type="transmembrane region" description="Helical" evidence="1">
    <location>
        <begin position="12"/>
        <end position="35"/>
    </location>
</feature>
<protein>
    <submittedName>
        <fullName evidence="2">Uncharacterized protein</fullName>
    </submittedName>
</protein>
<name>A0A182BFF3_LUPAN</name>